<dbReference type="EMBL" id="CARXXK010000004">
    <property type="protein sequence ID" value="CAI6366376.1"/>
    <property type="molecule type" value="Genomic_DNA"/>
</dbReference>
<keyword evidence="2" id="KW-1185">Reference proteome</keyword>
<accession>A0AAV0XE59</accession>
<dbReference type="Proteomes" id="UP001160148">
    <property type="component" value="Unassembled WGS sequence"/>
</dbReference>
<proteinExistence type="predicted"/>
<organism evidence="1 2">
    <name type="scientific">Macrosiphum euphorbiae</name>
    <name type="common">potato aphid</name>
    <dbReference type="NCBI Taxonomy" id="13131"/>
    <lineage>
        <taxon>Eukaryota</taxon>
        <taxon>Metazoa</taxon>
        <taxon>Ecdysozoa</taxon>
        <taxon>Arthropoda</taxon>
        <taxon>Hexapoda</taxon>
        <taxon>Insecta</taxon>
        <taxon>Pterygota</taxon>
        <taxon>Neoptera</taxon>
        <taxon>Paraneoptera</taxon>
        <taxon>Hemiptera</taxon>
        <taxon>Sternorrhyncha</taxon>
        <taxon>Aphidomorpha</taxon>
        <taxon>Aphidoidea</taxon>
        <taxon>Aphididae</taxon>
        <taxon>Macrosiphini</taxon>
        <taxon>Macrosiphum</taxon>
    </lineage>
</organism>
<name>A0AAV0XE59_9HEMI</name>
<gene>
    <name evidence="1" type="ORF">MEUPH1_LOCUS20968</name>
</gene>
<comment type="caution">
    <text evidence="1">The sequence shown here is derived from an EMBL/GenBank/DDBJ whole genome shotgun (WGS) entry which is preliminary data.</text>
</comment>
<evidence type="ECO:0000313" key="1">
    <source>
        <dbReference type="EMBL" id="CAI6366376.1"/>
    </source>
</evidence>
<evidence type="ECO:0000313" key="2">
    <source>
        <dbReference type="Proteomes" id="UP001160148"/>
    </source>
</evidence>
<reference evidence="1 2" key="1">
    <citation type="submission" date="2023-01" db="EMBL/GenBank/DDBJ databases">
        <authorList>
            <person name="Whitehead M."/>
        </authorList>
    </citation>
    <scope>NUCLEOTIDE SEQUENCE [LARGE SCALE GENOMIC DNA]</scope>
</reference>
<protein>
    <submittedName>
        <fullName evidence="1">Uncharacterized protein</fullName>
    </submittedName>
</protein>
<dbReference type="AlphaFoldDB" id="A0AAV0XE59"/>
<sequence length="96" mass="11659">MSLTKKQKLILQLLLLQQAEEEQAIIKYVVSKNKNEVHEMYLAREAEGFFSVLIEKHLWRDETKFREFFRLNWDQFNYVLNLVEEDIKTNPSIKIR</sequence>